<proteinExistence type="inferred from homology"/>
<accession>A0AAD9KJW2</accession>
<keyword evidence="5 12" id="KW-1133">Transmembrane helix</keyword>
<keyword evidence="10 11" id="KW-0407">Ion channel</keyword>
<dbReference type="Gene3D" id="1.10.287.770">
    <property type="entry name" value="YojJ-like"/>
    <property type="match status" value="1"/>
</dbReference>
<keyword evidence="14" id="KW-1185">Reference proteome</keyword>
<keyword evidence="4 11" id="KW-0812">Transmembrane</keyword>
<dbReference type="AlphaFoldDB" id="A0AAD9KJW2"/>
<dbReference type="Pfam" id="PF00858">
    <property type="entry name" value="ASC"/>
    <property type="match status" value="2"/>
</dbReference>
<feature type="transmembrane region" description="Helical" evidence="12">
    <location>
        <begin position="67"/>
        <end position="83"/>
    </location>
</feature>
<evidence type="ECO:0000256" key="7">
    <source>
        <dbReference type="ARBA" id="ARBA00023065"/>
    </source>
</evidence>
<comment type="similarity">
    <text evidence="11">Belongs to the amiloride-sensitive sodium channel (TC 1.A.6) family.</text>
</comment>
<evidence type="ECO:0000313" key="13">
    <source>
        <dbReference type="EMBL" id="KAK2172938.1"/>
    </source>
</evidence>
<dbReference type="PRINTS" id="PR01078">
    <property type="entry name" value="AMINACHANNEL"/>
</dbReference>
<dbReference type="GO" id="GO:0005886">
    <property type="term" value="C:plasma membrane"/>
    <property type="evidence" value="ECO:0007669"/>
    <property type="project" value="TreeGrafter"/>
</dbReference>
<comment type="subcellular location">
    <subcellularLocation>
        <location evidence="1">Membrane</location>
        <topology evidence="1">Multi-pass membrane protein</topology>
    </subcellularLocation>
</comment>
<gene>
    <name evidence="13" type="ORF">NP493_919g01054</name>
</gene>
<evidence type="ECO:0000256" key="2">
    <source>
        <dbReference type="ARBA" id="ARBA00022448"/>
    </source>
</evidence>
<name>A0AAD9KJW2_RIDPI</name>
<evidence type="ECO:0000256" key="5">
    <source>
        <dbReference type="ARBA" id="ARBA00022989"/>
    </source>
</evidence>
<evidence type="ECO:0000256" key="11">
    <source>
        <dbReference type="RuleBase" id="RU000679"/>
    </source>
</evidence>
<organism evidence="13 14">
    <name type="scientific">Ridgeia piscesae</name>
    <name type="common">Tubeworm</name>
    <dbReference type="NCBI Taxonomy" id="27915"/>
    <lineage>
        <taxon>Eukaryota</taxon>
        <taxon>Metazoa</taxon>
        <taxon>Spiralia</taxon>
        <taxon>Lophotrochozoa</taxon>
        <taxon>Annelida</taxon>
        <taxon>Polychaeta</taxon>
        <taxon>Sedentaria</taxon>
        <taxon>Canalipalpata</taxon>
        <taxon>Sabellida</taxon>
        <taxon>Siboglinidae</taxon>
        <taxon>Ridgeia</taxon>
    </lineage>
</organism>
<evidence type="ECO:0000256" key="9">
    <source>
        <dbReference type="ARBA" id="ARBA00023201"/>
    </source>
</evidence>
<evidence type="ECO:0000256" key="6">
    <source>
        <dbReference type="ARBA" id="ARBA00023053"/>
    </source>
</evidence>
<evidence type="ECO:0000313" key="14">
    <source>
        <dbReference type="Proteomes" id="UP001209878"/>
    </source>
</evidence>
<keyword evidence="9 11" id="KW-0739">Sodium transport</keyword>
<evidence type="ECO:0000256" key="12">
    <source>
        <dbReference type="SAM" id="Phobius"/>
    </source>
</evidence>
<keyword evidence="6" id="KW-0915">Sodium</keyword>
<protein>
    <submittedName>
        <fullName evidence="13">Uncharacterized protein</fullName>
    </submittedName>
</protein>
<dbReference type="InterPro" id="IPR001873">
    <property type="entry name" value="ENaC"/>
</dbReference>
<dbReference type="PANTHER" id="PTHR11690">
    <property type="entry name" value="AMILORIDE-SENSITIVE SODIUM CHANNEL-RELATED"/>
    <property type="match status" value="1"/>
</dbReference>
<dbReference type="GO" id="GO:0015280">
    <property type="term" value="F:ligand-gated sodium channel activity"/>
    <property type="evidence" value="ECO:0007669"/>
    <property type="project" value="TreeGrafter"/>
</dbReference>
<comment type="caution">
    <text evidence="13">The sequence shown here is derived from an EMBL/GenBank/DDBJ whole genome shotgun (WGS) entry which is preliminary data.</text>
</comment>
<sequence length="607" mass="68609">MASPTVDVKTTTQAAIQTTTTEQSNEIGYDSNTGKERRSGALQEFCDSTTFHGLRNVSQANSVQRRLIWIIIVVISSGAVVYQCQNFVRLYFSWPVNTKTTLKEEEGNVVFPAVTICNQNAFRLVAAADNDMYEWLADMFSQTNVSTFNYTAWGVGNVSMMDVYLKNKHRKEDMIVRWNGKKCSHEHFNLTLTDAGVCYTFITDSFVKSTGVQSGLQLVVNIEQYEYMKGPHDAVGLKVLLHERGDIPLMQDFADAVPAGMNTFIAVDIAREINLPSPHGDCVKDKQLHYFDRYSQNACFRECITNTVVNKCGCRDIYMPQSSKESINVSASCDCPKACYVMHYRVSASYASANQNTDSRVTLSDKLLRRLGENMNRSIDTREYVVAEKRQANIDEAVRAGGNVSVLIDQRVDGLMEMYVDDVLGKSYNFIMEAGFQKMEDILRYRFIAAWDNIDFYEWMYGSYELSQIMAPSLGKIHQESWRAVIRLSLRKQLLASKRTLHNLHRVHSAYSNGVPLSRYNATSCDWRNFVELNIYMRDLRIEEREQQKAYLLIDLLSDIGGTLGLLIGASVITLFEALDMLAINMTTRRRNGNGTRSTTTGGGDSA</sequence>
<evidence type="ECO:0000256" key="10">
    <source>
        <dbReference type="ARBA" id="ARBA00023303"/>
    </source>
</evidence>
<evidence type="ECO:0000256" key="3">
    <source>
        <dbReference type="ARBA" id="ARBA00022461"/>
    </source>
</evidence>
<keyword evidence="3 11" id="KW-0894">Sodium channel</keyword>
<keyword evidence="7 11" id="KW-0406">Ion transport</keyword>
<keyword evidence="8 12" id="KW-0472">Membrane</keyword>
<evidence type="ECO:0000256" key="4">
    <source>
        <dbReference type="ARBA" id="ARBA00022692"/>
    </source>
</evidence>
<dbReference type="EMBL" id="JAODUO010000917">
    <property type="protein sequence ID" value="KAK2172938.1"/>
    <property type="molecule type" value="Genomic_DNA"/>
</dbReference>
<feature type="transmembrane region" description="Helical" evidence="12">
    <location>
        <begin position="564"/>
        <end position="584"/>
    </location>
</feature>
<dbReference type="Gene3D" id="2.60.470.10">
    <property type="entry name" value="Acid-sensing ion channels like domains"/>
    <property type="match status" value="1"/>
</dbReference>
<evidence type="ECO:0000256" key="8">
    <source>
        <dbReference type="ARBA" id="ARBA00023136"/>
    </source>
</evidence>
<reference evidence="13" key="1">
    <citation type="journal article" date="2023" name="Mol. Biol. Evol.">
        <title>Third-Generation Sequencing Reveals the Adaptive Role of the Epigenome in Three Deep-Sea Polychaetes.</title>
        <authorList>
            <person name="Perez M."/>
            <person name="Aroh O."/>
            <person name="Sun Y."/>
            <person name="Lan Y."/>
            <person name="Juniper S.K."/>
            <person name="Young C.R."/>
            <person name="Angers B."/>
            <person name="Qian P.Y."/>
        </authorList>
    </citation>
    <scope>NUCLEOTIDE SEQUENCE</scope>
    <source>
        <strain evidence="13">R07B-5</strain>
    </source>
</reference>
<dbReference type="Proteomes" id="UP001209878">
    <property type="component" value="Unassembled WGS sequence"/>
</dbReference>
<keyword evidence="2 11" id="KW-0813">Transport</keyword>
<evidence type="ECO:0000256" key="1">
    <source>
        <dbReference type="ARBA" id="ARBA00004141"/>
    </source>
</evidence>